<evidence type="ECO:0000256" key="3">
    <source>
        <dbReference type="ARBA" id="ARBA00039091"/>
    </source>
</evidence>
<dbReference type="GO" id="GO:0043005">
    <property type="term" value="C:neuron projection"/>
    <property type="evidence" value="ECO:0007669"/>
    <property type="project" value="TreeGrafter"/>
</dbReference>
<dbReference type="PANTHER" id="PTHR22589:SF14">
    <property type="entry name" value="CHOLINE O-ACETYLTRANSFERASE"/>
    <property type="match status" value="1"/>
</dbReference>
<dbReference type="InterPro" id="IPR039551">
    <property type="entry name" value="Cho/carn_acyl_trans"/>
</dbReference>
<dbReference type="EMBL" id="BMAV01003407">
    <property type="protein sequence ID" value="GFY42974.1"/>
    <property type="molecule type" value="Genomic_DNA"/>
</dbReference>
<dbReference type="OrthoDB" id="6435187at2759"/>
<dbReference type="GO" id="GO:0008292">
    <property type="term" value="P:acetylcholine biosynthetic process"/>
    <property type="evidence" value="ECO:0007669"/>
    <property type="project" value="TreeGrafter"/>
</dbReference>
<proteinExistence type="inferred from homology"/>
<protein>
    <recommendedName>
        <fullName evidence="4">Choline O-acetyltransferase</fullName>
        <ecNumber evidence="3">2.3.1.6</ecNumber>
    </recommendedName>
</protein>
<gene>
    <name evidence="6" type="ORF">TNIN_118101</name>
</gene>
<comment type="similarity">
    <text evidence="1">Belongs to the carnitine/choline acetyltransferase family.</text>
</comment>
<evidence type="ECO:0000313" key="7">
    <source>
        <dbReference type="Proteomes" id="UP000886998"/>
    </source>
</evidence>
<dbReference type="GO" id="GO:0007274">
    <property type="term" value="P:neuromuscular synaptic transmission"/>
    <property type="evidence" value="ECO:0007669"/>
    <property type="project" value="TreeGrafter"/>
</dbReference>
<dbReference type="SUPFAM" id="SSF52777">
    <property type="entry name" value="CoA-dependent acyltransferases"/>
    <property type="match status" value="1"/>
</dbReference>
<organism evidence="6 7">
    <name type="scientific">Trichonephila inaurata madagascariensis</name>
    <dbReference type="NCBI Taxonomy" id="2747483"/>
    <lineage>
        <taxon>Eukaryota</taxon>
        <taxon>Metazoa</taxon>
        <taxon>Ecdysozoa</taxon>
        <taxon>Arthropoda</taxon>
        <taxon>Chelicerata</taxon>
        <taxon>Arachnida</taxon>
        <taxon>Araneae</taxon>
        <taxon>Araneomorphae</taxon>
        <taxon>Entelegynae</taxon>
        <taxon>Araneoidea</taxon>
        <taxon>Nephilidae</taxon>
        <taxon>Trichonephila</taxon>
        <taxon>Trichonephila inaurata</taxon>
    </lineage>
</organism>
<dbReference type="Proteomes" id="UP000886998">
    <property type="component" value="Unassembled WGS sequence"/>
</dbReference>
<evidence type="ECO:0000256" key="2">
    <source>
        <dbReference type="ARBA" id="ARBA00022979"/>
    </source>
</evidence>
<dbReference type="GO" id="GO:0045202">
    <property type="term" value="C:synapse"/>
    <property type="evidence" value="ECO:0007669"/>
    <property type="project" value="GOC"/>
</dbReference>
<dbReference type="PANTHER" id="PTHR22589">
    <property type="entry name" value="CARNITINE O-ACYLTRANSFERASE"/>
    <property type="match status" value="1"/>
</dbReference>
<dbReference type="GO" id="GO:0005737">
    <property type="term" value="C:cytoplasm"/>
    <property type="evidence" value="ECO:0007669"/>
    <property type="project" value="TreeGrafter"/>
</dbReference>
<dbReference type="EC" id="2.3.1.6" evidence="3"/>
<dbReference type="Pfam" id="PF00755">
    <property type="entry name" value="Carn_acyltransf"/>
    <property type="match status" value="1"/>
</dbReference>
<dbReference type="GO" id="GO:0004102">
    <property type="term" value="F:choline O-acetyltransferase activity"/>
    <property type="evidence" value="ECO:0007669"/>
    <property type="project" value="UniProtKB-EC"/>
</dbReference>
<keyword evidence="2" id="KW-0530">Neurotransmitter biosynthesis</keyword>
<evidence type="ECO:0000256" key="1">
    <source>
        <dbReference type="ARBA" id="ARBA00005232"/>
    </source>
</evidence>
<dbReference type="InterPro" id="IPR023213">
    <property type="entry name" value="CAT-like_dom_sf"/>
</dbReference>
<feature type="domain" description="Choline/carnitine acyltransferase" evidence="5">
    <location>
        <begin position="5"/>
        <end position="52"/>
    </location>
</feature>
<evidence type="ECO:0000256" key="4">
    <source>
        <dbReference type="ARBA" id="ARBA00040495"/>
    </source>
</evidence>
<dbReference type="InterPro" id="IPR000542">
    <property type="entry name" value="Carn_acyl_trans"/>
</dbReference>
<evidence type="ECO:0000259" key="5">
    <source>
        <dbReference type="Pfam" id="PF00755"/>
    </source>
</evidence>
<dbReference type="Gene3D" id="3.30.559.10">
    <property type="entry name" value="Chloramphenicol acetyltransferase-like domain"/>
    <property type="match status" value="1"/>
</dbReference>
<name>A0A8X6WYX7_9ARAC</name>
<accession>A0A8X6WYX7</accession>
<keyword evidence="7" id="KW-1185">Reference proteome</keyword>
<dbReference type="AlphaFoldDB" id="A0A8X6WYX7"/>
<reference evidence="6" key="1">
    <citation type="submission" date="2020-08" db="EMBL/GenBank/DDBJ databases">
        <title>Multicomponent nature underlies the extraordinary mechanical properties of spider dragline silk.</title>
        <authorList>
            <person name="Kono N."/>
            <person name="Nakamura H."/>
            <person name="Mori M."/>
            <person name="Yoshida Y."/>
            <person name="Ohtoshi R."/>
            <person name="Malay A.D."/>
            <person name="Moran D.A.P."/>
            <person name="Tomita M."/>
            <person name="Numata K."/>
            <person name="Arakawa K."/>
        </authorList>
    </citation>
    <scope>NUCLEOTIDE SEQUENCE</scope>
</reference>
<sequence>MTIFTFRVHRKLVSTYESASLRRFYKGRVDNIRAATAEALAWVKAMCDSQQVTSLLCDLDIKAKRRTRWYCPIKVMKDDMCLHSTVGLYELESELLQNPLYSPNIAPLDLQLHVAGLTFHSAQDVRNEVHH</sequence>
<evidence type="ECO:0000313" key="6">
    <source>
        <dbReference type="EMBL" id="GFY42974.1"/>
    </source>
</evidence>
<comment type="caution">
    <text evidence="6">The sequence shown here is derived from an EMBL/GenBank/DDBJ whole genome shotgun (WGS) entry which is preliminary data.</text>
</comment>